<gene>
    <name evidence="1" type="ORF">RHSIM_Rhsim06G0111600</name>
</gene>
<reference evidence="1" key="1">
    <citation type="submission" date="2019-11" db="EMBL/GenBank/DDBJ databases">
        <authorList>
            <person name="Liu Y."/>
            <person name="Hou J."/>
            <person name="Li T.-Q."/>
            <person name="Guan C.-H."/>
            <person name="Wu X."/>
            <person name="Wu H.-Z."/>
            <person name="Ling F."/>
            <person name="Zhang R."/>
            <person name="Shi X.-G."/>
            <person name="Ren J.-P."/>
            <person name="Chen E.-F."/>
            <person name="Sun J.-M."/>
        </authorList>
    </citation>
    <scope>NUCLEOTIDE SEQUENCE</scope>
    <source>
        <strain evidence="1">Adult_tree_wgs_1</strain>
        <tissue evidence="1">Leaves</tissue>
    </source>
</reference>
<evidence type="ECO:0008006" key="3">
    <source>
        <dbReference type="Google" id="ProtNLM"/>
    </source>
</evidence>
<organism evidence="1 2">
    <name type="scientific">Rhododendron simsii</name>
    <name type="common">Sims's rhododendron</name>
    <dbReference type="NCBI Taxonomy" id="118357"/>
    <lineage>
        <taxon>Eukaryota</taxon>
        <taxon>Viridiplantae</taxon>
        <taxon>Streptophyta</taxon>
        <taxon>Embryophyta</taxon>
        <taxon>Tracheophyta</taxon>
        <taxon>Spermatophyta</taxon>
        <taxon>Magnoliopsida</taxon>
        <taxon>eudicotyledons</taxon>
        <taxon>Gunneridae</taxon>
        <taxon>Pentapetalae</taxon>
        <taxon>asterids</taxon>
        <taxon>Ericales</taxon>
        <taxon>Ericaceae</taxon>
        <taxon>Ericoideae</taxon>
        <taxon>Rhodoreae</taxon>
        <taxon>Rhododendron</taxon>
    </lineage>
</organism>
<accession>A0A834GT27</accession>
<dbReference type="AlphaFoldDB" id="A0A834GT27"/>
<sequence>MTTHAFADRFDWVLTVVGLLAAAAHGTALMHGHPVTRDVRFHEFKERDVIGIDEAQFFDDLSDFYCKTLILMEKL</sequence>
<name>A0A834GT27_RHOSS</name>
<dbReference type="Proteomes" id="UP000626092">
    <property type="component" value="Unassembled WGS sequence"/>
</dbReference>
<protein>
    <recommendedName>
        <fullName evidence="3">Thymidine kinase</fullName>
    </recommendedName>
</protein>
<keyword evidence="2" id="KW-1185">Reference proteome</keyword>
<evidence type="ECO:0000313" key="1">
    <source>
        <dbReference type="EMBL" id="KAF7140421.1"/>
    </source>
</evidence>
<proteinExistence type="predicted"/>
<dbReference type="EMBL" id="WJXA01000006">
    <property type="protein sequence ID" value="KAF7140421.1"/>
    <property type="molecule type" value="Genomic_DNA"/>
</dbReference>
<evidence type="ECO:0000313" key="2">
    <source>
        <dbReference type="Proteomes" id="UP000626092"/>
    </source>
</evidence>
<comment type="caution">
    <text evidence="1">The sequence shown here is derived from an EMBL/GenBank/DDBJ whole genome shotgun (WGS) entry which is preliminary data.</text>
</comment>